<feature type="compositionally biased region" description="Polar residues" evidence="1">
    <location>
        <begin position="212"/>
        <end position="227"/>
    </location>
</feature>
<dbReference type="EMBL" id="JAPEVA010000160">
    <property type="protein sequence ID" value="KAJ4395400.1"/>
    <property type="molecule type" value="Genomic_DNA"/>
</dbReference>
<feature type="region of interest" description="Disordered" evidence="1">
    <location>
        <begin position="457"/>
        <end position="484"/>
    </location>
</feature>
<feature type="region of interest" description="Disordered" evidence="1">
    <location>
        <begin position="159"/>
        <end position="444"/>
    </location>
</feature>
<feature type="compositionally biased region" description="Basic and acidic residues" evidence="1">
    <location>
        <begin position="473"/>
        <end position="484"/>
    </location>
</feature>
<gene>
    <name evidence="2" type="ORF">N0V91_010879</name>
</gene>
<comment type="caution">
    <text evidence="2">The sequence shown here is derived from an EMBL/GenBank/DDBJ whole genome shotgun (WGS) entry which is preliminary data.</text>
</comment>
<feature type="compositionally biased region" description="Basic and acidic residues" evidence="1">
    <location>
        <begin position="255"/>
        <end position="307"/>
    </location>
</feature>
<feature type="compositionally biased region" description="Basic and acidic residues" evidence="1">
    <location>
        <begin position="390"/>
        <end position="401"/>
    </location>
</feature>
<sequence length="524" mass="58290">MASYFELPAQASAPAAAHVLEEEQELRGMSMLTPQVSRILDDLHFDDKSSSSDEGDKEDNSSGSSSGSENDGESRISDDETLIDDSLSRKSRQAFSGTANTVHGSKTTTKPGIKEIKSSGCGTRVEKSLKNPRSHMSRFQSLRSTIFQANIENNMKKCHQEAEAREEAATNWKSQHEKRQGYNRPHTPENAPSEKDGFGRRIGMKIRRLTSKESPTLGNIEENTSNLTRRESTATDDEDEPHGNPWKPRQSYESSIDHSDVDELVRWVSRRDPPSDGERRFPNAKVLKKEDSGHESLGHSDIDELVRHASRKSIATEPVAPMMHTGYSDESTASDSDLSQEEDDQEEGSNEGSLSRWVSRRDGAMAGPVRGQRSPPQIEPDTENESDVPEIGRWRTHHDDTSGESITGSAGSEIAKKDDASVLEAARGRSRERSPKFQDKGHLKDDDVDELVRWVSRRDSKQASNSDVQDEVAQLKRKEGEKAQKLGMTVDDKSLDHEDLDDLLAHVRGRQMSGLNSRITPAHV</sequence>
<feature type="compositionally biased region" description="Acidic residues" evidence="1">
    <location>
        <begin position="338"/>
        <end position="349"/>
    </location>
</feature>
<feature type="compositionally biased region" description="Polar residues" evidence="1">
    <location>
        <begin position="93"/>
        <end position="110"/>
    </location>
</feature>
<keyword evidence="3" id="KW-1185">Reference proteome</keyword>
<evidence type="ECO:0000313" key="3">
    <source>
        <dbReference type="Proteomes" id="UP001140510"/>
    </source>
</evidence>
<proteinExistence type="predicted"/>
<dbReference type="Proteomes" id="UP001140510">
    <property type="component" value="Unassembled WGS sequence"/>
</dbReference>
<evidence type="ECO:0000256" key="1">
    <source>
        <dbReference type="SAM" id="MobiDB-lite"/>
    </source>
</evidence>
<dbReference type="AlphaFoldDB" id="A0A9W8YZ01"/>
<feature type="compositionally biased region" description="Basic and acidic residues" evidence="1">
    <location>
        <begin position="159"/>
        <end position="180"/>
    </location>
</feature>
<feature type="compositionally biased region" description="Basic and acidic residues" evidence="1">
    <location>
        <begin position="414"/>
        <end position="444"/>
    </location>
</feature>
<dbReference type="OrthoDB" id="3797649at2759"/>
<reference evidence="2" key="1">
    <citation type="submission" date="2022-10" db="EMBL/GenBank/DDBJ databases">
        <title>Tapping the CABI collections for fungal endophytes: first genome assemblies for Collariella, Neodidymelliopsis, Ascochyta clinopodiicola, Didymella pomorum, Didymosphaeria variabile, Neocosmospora piperis and Neocucurbitaria cava.</title>
        <authorList>
            <person name="Hill R."/>
        </authorList>
    </citation>
    <scope>NUCLEOTIDE SEQUENCE</scope>
    <source>
        <strain evidence="2">IMI 355091</strain>
    </source>
</reference>
<accession>A0A9W8YZ01</accession>
<evidence type="ECO:0000313" key="2">
    <source>
        <dbReference type="EMBL" id="KAJ4395400.1"/>
    </source>
</evidence>
<feature type="compositionally biased region" description="Basic and acidic residues" evidence="1">
    <location>
        <begin position="40"/>
        <end position="51"/>
    </location>
</feature>
<protein>
    <submittedName>
        <fullName evidence="2">Uncharacterized protein</fullName>
    </submittedName>
</protein>
<feature type="region of interest" description="Disordered" evidence="1">
    <location>
        <begin position="40"/>
        <end position="137"/>
    </location>
</feature>
<name>A0A9W8YZ01_9PLEO</name>
<organism evidence="2 3">
    <name type="scientific">Didymella pomorum</name>
    <dbReference type="NCBI Taxonomy" id="749634"/>
    <lineage>
        <taxon>Eukaryota</taxon>
        <taxon>Fungi</taxon>
        <taxon>Dikarya</taxon>
        <taxon>Ascomycota</taxon>
        <taxon>Pezizomycotina</taxon>
        <taxon>Dothideomycetes</taxon>
        <taxon>Pleosporomycetidae</taxon>
        <taxon>Pleosporales</taxon>
        <taxon>Pleosporineae</taxon>
        <taxon>Didymellaceae</taxon>
        <taxon>Didymella</taxon>
    </lineage>
</organism>